<proteinExistence type="predicted"/>
<organism evidence="1 2">
    <name type="scientific">Pandoraea horticolens</name>
    <dbReference type="NCBI Taxonomy" id="2508298"/>
    <lineage>
        <taxon>Bacteria</taxon>
        <taxon>Pseudomonadati</taxon>
        <taxon>Pseudomonadota</taxon>
        <taxon>Betaproteobacteria</taxon>
        <taxon>Burkholderiales</taxon>
        <taxon>Burkholderiaceae</taxon>
        <taxon>Pandoraea</taxon>
    </lineage>
</organism>
<sequence length="39" mass="4624">MAPTFLWTHLFNDVFADEIDSLPLVNIHGFSLKEFRVFR</sequence>
<evidence type="ECO:0000313" key="1">
    <source>
        <dbReference type="EMBL" id="VVE01966.1"/>
    </source>
</evidence>
<keyword evidence="2" id="KW-1185">Reference proteome</keyword>
<dbReference type="Proteomes" id="UP000343317">
    <property type="component" value="Unassembled WGS sequence"/>
</dbReference>
<name>A0A5E4UPU6_9BURK</name>
<dbReference type="EMBL" id="CABPSM010000005">
    <property type="protein sequence ID" value="VVE01966.1"/>
    <property type="molecule type" value="Genomic_DNA"/>
</dbReference>
<gene>
    <name evidence="1" type="ORF">PHO31112_02181</name>
</gene>
<dbReference type="AlphaFoldDB" id="A0A5E4UPU6"/>
<reference evidence="1 2" key="1">
    <citation type="submission" date="2019-08" db="EMBL/GenBank/DDBJ databases">
        <authorList>
            <person name="Peeters C."/>
        </authorList>
    </citation>
    <scope>NUCLEOTIDE SEQUENCE [LARGE SCALE GENOMIC DNA]</scope>
    <source>
        <strain evidence="1 2">LMG 31112</strain>
    </source>
</reference>
<evidence type="ECO:0000313" key="2">
    <source>
        <dbReference type="Proteomes" id="UP000343317"/>
    </source>
</evidence>
<protein>
    <submittedName>
        <fullName evidence="1">Uncharacterized protein</fullName>
    </submittedName>
</protein>
<accession>A0A5E4UPU6</accession>